<feature type="transmembrane region" description="Helical" evidence="7">
    <location>
        <begin position="193"/>
        <end position="222"/>
    </location>
</feature>
<dbReference type="InterPro" id="IPR004869">
    <property type="entry name" value="MMPL_dom"/>
</dbReference>
<dbReference type="AlphaFoldDB" id="A0A221P7J6"/>
<dbReference type="Gene3D" id="1.20.1640.10">
    <property type="entry name" value="Multidrug efflux transporter AcrB transmembrane domain"/>
    <property type="match status" value="2"/>
</dbReference>
<feature type="transmembrane region" description="Helical" evidence="7">
    <location>
        <begin position="398"/>
        <end position="422"/>
    </location>
</feature>
<feature type="transmembrane region" description="Helical" evidence="7">
    <location>
        <begin position="20"/>
        <end position="39"/>
    </location>
</feature>
<feature type="transmembrane region" description="Helical" evidence="7">
    <location>
        <begin position="692"/>
        <end position="712"/>
    </location>
</feature>
<accession>A0A221P7J6</accession>
<gene>
    <name evidence="9" type="ORF">LK07_00450</name>
</gene>
<dbReference type="Proteomes" id="UP000031501">
    <property type="component" value="Chromosome"/>
</dbReference>
<evidence type="ECO:0000256" key="4">
    <source>
        <dbReference type="ARBA" id="ARBA00022989"/>
    </source>
</evidence>
<evidence type="ECO:0000313" key="10">
    <source>
        <dbReference type="Proteomes" id="UP000031501"/>
    </source>
</evidence>
<feature type="domain" description="Membrane transport protein MMPL" evidence="8">
    <location>
        <begin position="494"/>
        <end position="726"/>
    </location>
</feature>
<feature type="transmembrane region" description="Helical" evidence="7">
    <location>
        <begin position="583"/>
        <end position="603"/>
    </location>
</feature>
<comment type="subcellular location">
    <subcellularLocation>
        <location evidence="1">Cell membrane</location>
        <topology evidence="1">Multi-pass membrane protein</topology>
    </subcellularLocation>
</comment>
<evidence type="ECO:0000313" key="9">
    <source>
        <dbReference type="EMBL" id="ASN28094.1"/>
    </source>
</evidence>
<keyword evidence="3 7" id="KW-0812">Transmembrane</keyword>
<evidence type="ECO:0000256" key="6">
    <source>
        <dbReference type="SAM" id="MobiDB-lite"/>
    </source>
</evidence>
<feature type="compositionally biased region" description="Basic and acidic residues" evidence="6">
    <location>
        <begin position="791"/>
        <end position="801"/>
    </location>
</feature>
<dbReference type="EMBL" id="CP022433">
    <property type="protein sequence ID" value="ASN28094.1"/>
    <property type="molecule type" value="Genomic_DNA"/>
</dbReference>
<keyword evidence="10" id="KW-1185">Reference proteome</keyword>
<dbReference type="GO" id="GO:0005886">
    <property type="term" value="C:plasma membrane"/>
    <property type="evidence" value="ECO:0007669"/>
    <property type="project" value="UniProtKB-SubCell"/>
</dbReference>
<keyword evidence="2" id="KW-1003">Cell membrane</keyword>
<reference evidence="9 10" key="1">
    <citation type="submission" date="2017-07" db="EMBL/GenBank/DDBJ databases">
        <title>Genome sequence of Streptomyces pluripotens MUSC 137T.</title>
        <authorList>
            <person name="Ser H.-L."/>
            <person name="Lee L.-H."/>
        </authorList>
    </citation>
    <scope>NUCLEOTIDE SEQUENCE [LARGE SCALE GENOMIC DNA]</scope>
    <source>
        <strain evidence="9 10">MUSC 137</strain>
    </source>
</reference>
<dbReference type="PANTHER" id="PTHR33406">
    <property type="entry name" value="MEMBRANE PROTEIN MJ1562-RELATED"/>
    <property type="match status" value="1"/>
</dbReference>
<evidence type="ECO:0000256" key="7">
    <source>
        <dbReference type="SAM" id="Phobius"/>
    </source>
</evidence>
<feature type="transmembrane region" description="Helical" evidence="7">
    <location>
        <begin position="292"/>
        <end position="313"/>
    </location>
</feature>
<feature type="transmembrane region" description="Helical" evidence="7">
    <location>
        <begin position="615"/>
        <end position="635"/>
    </location>
</feature>
<feature type="domain" description="Membrane transport protein MMPL" evidence="8">
    <location>
        <begin position="46"/>
        <end position="399"/>
    </location>
</feature>
<dbReference type="Pfam" id="PF03176">
    <property type="entry name" value="MMPL"/>
    <property type="match status" value="2"/>
</dbReference>
<keyword evidence="5 7" id="KW-0472">Membrane</keyword>
<feature type="region of interest" description="Disordered" evidence="6">
    <location>
        <begin position="746"/>
        <end position="817"/>
    </location>
</feature>
<proteinExistence type="predicted"/>
<evidence type="ECO:0000256" key="5">
    <source>
        <dbReference type="ARBA" id="ARBA00023136"/>
    </source>
</evidence>
<organism evidence="9 10">
    <name type="scientific">Streptomyces pluripotens</name>
    <dbReference type="NCBI Taxonomy" id="1355015"/>
    <lineage>
        <taxon>Bacteria</taxon>
        <taxon>Bacillati</taxon>
        <taxon>Actinomycetota</taxon>
        <taxon>Actinomycetes</taxon>
        <taxon>Kitasatosporales</taxon>
        <taxon>Streptomycetaceae</taxon>
        <taxon>Streptomyces</taxon>
    </lineage>
</organism>
<keyword evidence="4 7" id="KW-1133">Transmembrane helix</keyword>
<evidence type="ECO:0000259" key="8">
    <source>
        <dbReference type="Pfam" id="PF03176"/>
    </source>
</evidence>
<dbReference type="SUPFAM" id="SSF82866">
    <property type="entry name" value="Multidrug efflux transporter AcrB transmembrane domain"/>
    <property type="match status" value="2"/>
</dbReference>
<evidence type="ECO:0000256" key="1">
    <source>
        <dbReference type="ARBA" id="ARBA00004651"/>
    </source>
</evidence>
<dbReference type="PANTHER" id="PTHR33406:SF13">
    <property type="entry name" value="MEMBRANE PROTEIN YDFJ"/>
    <property type="match status" value="1"/>
</dbReference>
<protein>
    <recommendedName>
        <fullName evidence="8">Membrane transport protein MMPL domain-containing protein</fullName>
    </recommendedName>
</protein>
<feature type="transmembrane region" description="Helical" evidence="7">
    <location>
        <begin position="242"/>
        <end position="265"/>
    </location>
</feature>
<feature type="transmembrane region" description="Helical" evidence="7">
    <location>
        <begin position="656"/>
        <end position="680"/>
    </location>
</feature>
<feature type="transmembrane region" description="Helical" evidence="7">
    <location>
        <begin position="552"/>
        <end position="571"/>
    </location>
</feature>
<evidence type="ECO:0000256" key="2">
    <source>
        <dbReference type="ARBA" id="ARBA00022475"/>
    </source>
</evidence>
<dbReference type="InterPro" id="IPR050545">
    <property type="entry name" value="Mycobact_MmpL"/>
</dbReference>
<dbReference type="RefSeq" id="WP_078858997.1">
    <property type="nucleotide sequence ID" value="NZ_CP022433.1"/>
</dbReference>
<feature type="transmembrane region" description="Helical" evidence="7">
    <location>
        <begin position="319"/>
        <end position="343"/>
    </location>
</feature>
<name>A0A221P7J6_9ACTN</name>
<sequence length="817" mass="84837">MLSTALSRLGTSAARHPWRAVAVWLLAAVLAIVAAWAFGGRTADAMSAPGLDSQRAAELIERAGTGQDGMTAQVVVTPVDKGVTFFDDGAARTALRRVQTEVRRLPHVVGTTNPAEAVNSGRGASVHGDLVSSDGRIAVIRVQYPDQSRLSTKDLHALVGLGDRLRGELPLRIEMGGSLFSAFSDADGGVGELIGLLAAAAVLFLAFGSLVAAALPIGMALFGLTVGGGTMTVLAGMTEIPTFAPVLGAMVGLGVGIDYALFVLARHREYLAHGLQPQDAAGRAVATAGRPVVFAGGTVVVSILGMAVANVPFLTVGAVAVSIVVLVMVVASVTLLPAFLCVAGPRLAPAGWFVQPGRAGRPRRFIRPGRFAQRRTTADASSVSGWRRWIAHVNRHPVPYAVGAAGLLLAAAVPVLGLRVGLPDDGSLPRSRTERRAYDLVAEGFGPGANGPLVIAADLAGDRGMLDRLVSAVAGDPGVSSIAPARVDPATGIATLVVFPTTGPQEQATADTVDRLRADVLPPVVGRGPARAHVGGAAASLSDVGQRTSHRLPVFVAAVLALSCVLLMLVFRSVLVPLKAVLLNLLSIGAAYGILVAVFQWGWGGALIGLETTVPVVSFIPMFLFAILFGLSMDYEVFLLSRVHEEYLRTGDNSTAIVRGVSSTARIITSAALIMVAVFLSFAVTEDPSTKMFGLGLATAIFIDATVVRMVLVPATMTLLGRANWWLPGWLDRLLPRGRADIGATAGTRAEPAAQTGTAGARPGAAEAPFNRRSTERAWASPSPHPPGNELPREPDCDSHAPRGGNGTRNEVHGRCV</sequence>
<evidence type="ECO:0000256" key="3">
    <source>
        <dbReference type="ARBA" id="ARBA00022692"/>
    </source>
</evidence>